<proteinExistence type="predicted"/>
<keyword evidence="3" id="KW-1185">Reference proteome</keyword>
<gene>
    <name evidence="2" type="ORF">D7003_04435</name>
</gene>
<feature type="compositionally biased region" description="Low complexity" evidence="1">
    <location>
        <begin position="10"/>
        <end position="22"/>
    </location>
</feature>
<protein>
    <submittedName>
        <fullName evidence="2">Uncharacterized protein</fullName>
    </submittedName>
</protein>
<dbReference type="Proteomes" id="UP000273807">
    <property type="component" value="Unassembled WGS sequence"/>
</dbReference>
<accession>A0A3N0C5D8</accession>
<evidence type="ECO:0000313" key="3">
    <source>
        <dbReference type="Proteomes" id="UP000273807"/>
    </source>
</evidence>
<evidence type="ECO:0000313" key="2">
    <source>
        <dbReference type="EMBL" id="RNL58042.1"/>
    </source>
</evidence>
<reference evidence="2 3" key="1">
    <citation type="submission" date="2018-10" db="EMBL/GenBank/DDBJ databases">
        <title>Genome sequencing of Arthrobacter oryzae TNB02.</title>
        <authorList>
            <person name="Cho Y.-J."/>
            <person name="Cho A."/>
            <person name="Kim O.-S."/>
        </authorList>
    </citation>
    <scope>NUCLEOTIDE SEQUENCE [LARGE SCALE GENOMIC DNA]</scope>
    <source>
        <strain evidence="2 3">TNB02</strain>
    </source>
</reference>
<organism evidence="2 3">
    <name type="scientific">Arthrobacter oryzae</name>
    <dbReference type="NCBI Taxonomy" id="409290"/>
    <lineage>
        <taxon>Bacteria</taxon>
        <taxon>Bacillati</taxon>
        <taxon>Actinomycetota</taxon>
        <taxon>Actinomycetes</taxon>
        <taxon>Micrococcales</taxon>
        <taxon>Micrococcaceae</taxon>
        <taxon>Arthrobacter</taxon>
    </lineage>
</organism>
<dbReference type="EMBL" id="RBED01000070">
    <property type="protein sequence ID" value="RNL58042.1"/>
    <property type="molecule type" value="Genomic_DNA"/>
</dbReference>
<sequence>MPPAPGRAWPSSAVAAPAESPSQTTPVIPASNNRRNGLRRDAQNVLEAGSMRTPPFPDDPTIPFRLGRASAASPEHGERELDP</sequence>
<feature type="region of interest" description="Disordered" evidence="1">
    <location>
        <begin position="1"/>
        <end position="83"/>
    </location>
</feature>
<feature type="compositionally biased region" description="Polar residues" evidence="1">
    <location>
        <begin position="23"/>
        <end position="35"/>
    </location>
</feature>
<name>A0A3N0C5D8_9MICC</name>
<comment type="caution">
    <text evidence="2">The sequence shown here is derived from an EMBL/GenBank/DDBJ whole genome shotgun (WGS) entry which is preliminary data.</text>
</comment>
<dbReference type="AlphaFoldDB" id="A0A3N0C5D8"/>
<evidence type="ECO:0000256" key="1">
    <source>
        <dbReference type="SAM" id="MobiDB-lite"/>
    </source>
</evidence>